<dbReference type="Proteomes" id="UP000887565">
    <property type="component" value="Unplaced"/>
</dbReference>
<protein>
    <submittedName>
        <fullName evidence="2">LAGLIDADG homing endonuclease</fullName>
    </submittedName>
</protein>
<name>A0A915HSG7_ROMCU</name>
<proteinExistence type="predicted"/>
<organism evidence="1 2">
    <name type="scientific">Romanomermis culicivorax</name>
    <name type="common">Nematode worm</name>
    <dbReference type="NCBI Taxonomy" id="13658"/>
    <lineage>
        <taxon>Eukaryota</taxon>
        <taxon>Metazoa</taxon>
        <taxon>Ecdysozoa</taxon>
        <taxon>Nematoda</taxon>
        <taxon>Enoplea</taxon>
        <taxon>Dorylaimia</taxon>
        <taxon>Mermithida</taxon>
        <taxon>Mermithoidea</taxon>
        <taxon>Mermithidae</taxon>
        <taxon>Romanomermis</taxon>
    </lineage>
</organism>
<accession>A0A915HSG7</accession>
<keyword evidence="1" id="KW-1185">Reference proteome</keyword>
<reference evidence="2" key="1">
    <citation type="submission" date="2022-11" db="UniProtKB">
        <authorList>
            <consortium name="WormBaseParasite"/>
        </authorList>
    </citation>
    <scope>IDENTIFICATION</scope>
</reference>
<dbReference type="AlphaFoldDB" id="A0A915HSG7"/>
<evidence type="ECO:0000313" key="1">
    <source>
        <dbReference type="Proteomes" id="UP000887565"/>
    </source>
</evidence>
<dbReference type="WBParaSite" id="nRc.2.0.1.t04322-RA">
    <property type="protein sequence ID" value="nRc.2.0.1.t04322-RA"/>
    <property type="gene ID" value="nRc.2.0.1.g04322"/>
</dbReference>
<evidence type="ECO:0000313" key="2">
    <source>
        <dbReference type="WBParaSite" id="nRc.2.0.1.t04322-RA"/>
    </source>
</evidence>
<sequence length="151" mass="17851">MPDFKIPKILSSGWLIPKNSRFWFKKYYQLNTDNQQEALPLPRDFFVNNEKKRHPKIQQKTASSHKTCVIPLTDTWCFGSLAAVFFTLNITTRDWLDEIEHYFTVTYAIHVPNFMQFKISVKSCTIYLQTLPVDQAYEYVENLKSKTNYPV</sequence>